<dbReference type="EMBL" id="VHSH01000001">
    <property type="protein sequence ID" value="TQV83099.1"/>
    <property type="molecule type" value="Genomic_DNA"/>
</dbReference>
<keyword evidence="4" id="KW-0378">Hydrolase</keyword>
<dbReference type="PANTHER" id="PTHR42951">
    <property type="entry name" value="METALLO-BETA-LACTAMASE DOMAIN-CONTAINING"/>
    <property type="match status" value="1"/>
</dbReference>
<dbReference type="AlphaFoldDB" id="A0A545U0U2"/>
<dbReference type="PANTHER" id="PTHR42951:SF4">
    <property type="entry name" value="ACYL-COENZYME A THIOESTERASE MBLAC2"/>
    <property type="match status" value="1"/>
</dbReference>
<dbReference type="SUPFAM" id="SSF56281">
    <property type="entry name" value="Metallo-hydrolase/oxidoreductase"/>
    <property type="match status" value="1"/>
</dbReference>
<dbReference type="GO" id="GO:0016787">
    <property type="term" value="F:hydrolase activity"/>
    <property type="evidence" value="ECO:0007669"/>
    <property type="project" value="UniProtKB-KW"/>
</dbReference>
<evidence type="ECO:0000256" key="1">
    <source>
        <dbReference type="ARBA" id="ARBA00005250"/>
    </source>
</evidence>
<dbReference type="InterPro" id="IPR050855">
    <property type="entry name" value="NDM-1-like"/>
</dbReference>
<evidence type="ECO:0000259" key="3">
    <source>
        <dbReference type="SMART" id="SM00849"/>
    </source>
</evidence>
<feature type="domain" description="Metallo-beta-lactamase" evidence="3">
    <location>
        <begin position="81"/>
        <end position="265"/>
    </location>
</feature>
<comment type="caution">
    <text evidence="4">The sequence shown here is derived from an EMBL/GenBank/DDBJ whole genome shotgun (WGS) entry which is preliminary data.</text>
</comment>
<gene>
    <name evidence="4" type="ORF">FKG95_00390</name>
</gene>
<comment type="similarity">
    <text evidence="1">Belongs to the metallo-beta-lactamase superfamily. Class-B beta-lactamase family.</text>
</comment>
<proteinExistence type="inferred from homology"/>
<dbReference type="InterPro" id="IPR036866">
    <property type="entry name" value="RibonucZ/Hydroxyglut_hydro"/>
</dbReference>
<dbReference type="OrthoDB" id="420651at2"/>
<dbReference type="NCBIfam" id="TIGR04559">
    <property type="entry name" value="SoxH_rel_PQQ_2"/>
    <property type="match status" value="1"/>
</dbReference>
<dbReference type="Proteomes" id="UP000315252">
    <property type="component" value="Unassembled WGS sequence"/>
</dbReference>
<dbReference type="InterPro" id="IPR001279">
    <property type="entry name" value="Metallo-B-lactamas"/>
</dbReference>
<evidence type="ECO:0000313" key="4">
    <source>
        <dbReference type="EMBL" id="TQV83099.1"/>
    </source>
</evidence>
<protein>
    <submittedName>
        <fullName evidence="4">Quinoprotein relay system zinc metallohydrolase 2</fullName>
    </submittedName>
</protein>
<name>A0A545U0U2_9PROT</name>
<dbReference type="GO" id="GO:0017001">
    <property type="term" value="P:antibiotic catabolic process"/>
    <property type="evidence" value="ECO:0007669"/>
    <property type="project" value="UniProtKB-ARBA"/>
</dbReference>
<dbReference type="Gene3D" id="3.60.15.10">
    <property type="entry name" value="Ribonuclease Z/Hydroxyacylglutathione hydrolase-like"/>
    <property type="match status" value="1"/>
</dbReference>
<organism evidence="4 5">
    <name type="scientific">Denitrobaculum tricleocarpae</name>
    <dbReference type="NCBI Taxonomy" id="2591009"/>
    <lineage>
        <taxon>Bacteria</taxon>
        <taxon>Pseudomonadati</taxon>
        <taxon>Pseudomonadota</taxon>
        <taxon>Alphaproteobacteria</taxon>
        <taxon>Rhodospirillales</taxon>
        <taxon>Rhodospirillaceae</taxon>
        <taxon>Denitrobaculum</taxon>
    </lineage>
</organism>
<feature type="signal peptide" evidence="2">
    <location>
        <begin position="1"/>
        <end position="48"/>
    </location>
</feature>
<evidence type="ECO:0000256" key="2">
    <source>
        <dbReference type="SAM" id="SignalP"/>
    </source>
</evidence>
<evidence type="ECO:0000313" key="5">
    <source>
        <dbReference type="Proteomes" id="UP000315252"/>
    </source>
</evidence>
<accession>A0A545U0U2</accession>
<reference evidence="4 5" key="1">
    <citation type="submission" date="2019-06" db="EMBL/GenBank/DDBJ databases">
        <title>Whole genome sequence for Rhodospirillaceae sp. R148.</title>
        <authorList>
            <person name="Wang G."/>
        </authorList>
    </citation>
    <scope>NUCLEOTIDE SEQUENCE [LARGE SCALE GENOMIC DNA]</scope>
    <source>
        <strain evidence="4 5">R148</strain>
    </source>
</reference>
<dbReference type="CDD" id="cd16282">
    <property type="entry name" value="metallo-hydrolase-like_MBL-fold"/>
    <property type="match status" value="1"/>
</dbReference>
<keyword evidence="2" id="KW-0732">Signal</keyword>
<feature type="chain" id="PRO_5021902882" evidence="2">
    <location>
        <begin position="49"/>
        <end position="336"/>
    </location>
</feature>
<dbReference type="Pfam" id="PF00753">
    <property type="entry name" value="Lactamase_B"/>
    <property type="match status" value="1"/>
</dbReference>
<dbReference type="InterPro" id="IPR030829">
    <property type="entry name" value="SoxH-rel_PQQ_2"/>
</dbReference>
<dbReference type="SMART" id="SM00849">
    <property type="entry name" value="Lactamase_B"/>
    <property type="match status" value="1"/>
</dbReference>
<keyword evidence="5" id="KW-1185">Reference proteome</keyword>
<sequence length="336" mass="36230">MFCLLAPNLALSLSNLGNILNLNRPSGRRVIRLILTAFLMLSQSAAHAAEVTPAEVIEVAPGAFVRQGVHALIDKSNAGGIANIGFVIGGESIAVIDSGGSFLDGARLRAAIRLRSDLPIRYVINTHVHPDHVFGNAAFLQDAPGFIGHRNLARAMQARGAHYLEANKLLLDSAAFDGTEIIPPSQVVEARSVLDLGGRRLILDAYQTAHTDADLTVLDETTGTLWTGDLLFQKHLPVVDGRLKGWLEVMDKLKALPVARAVPGHGPVSLPWPEALAPQRAYLTKLAADLRGLIAEGKTMRHASGQAGQSEKDKWLLFEEFNTRNATAGFAELEWE</sequence>